<dbReference type="HOGENOM" id="CLU_108783_0_0_2"/>
<accession>A0A0E3LDZ5</accession>
<evidence type="ECO:0000256" key="7">
    <source>
        <dbReference type="ARBA" id="ARBA00023027"/>
    </source>
</evidence>
<evidence type="ECO:0000256" key="8">
    <source>
        <dbReference type="HAMAP-Rule" id="MF_00243"/>
    </source>
</evidence>
<evidence type="ECO:0000313" key="12">
    <source>
        <dbReference type="Proteomes" id="UP000033123"/>
    </source>
</evidence>
<evidence type="ECO:0000256" key="2">
    <source>
        <dbReference type="ARBA" id="ARBA00022642"/>
    </source>
</evidence>
<reference evidence="11 12" key="1">
    <citation type="submission" date="2014-07" db="EMBL/GenBank/DDBJ databases">
        <title>Methanogenic archaea and the global carbon cycle.</title>
        <authorList>
            <person name="Henriksen J.R."/>
            <person name="Luke J."/>
            <person name="Reinhart S."/>
            <person name="Benedict M.N."/>
            <person name="Youngblut N.D."/>
            <person name="Metcalf M.E."/>
            <person name="Whitaker R.J."/>
            <person name="Metcalf W.W."/>
        </authorList>
    </citation>
    <scope>NUCLEOTIDE SEQUENCE [LARGE SCALE GENOMIC DNA]</scope>
    <source>
        <strain evidence="11 12">C2J</strain>
    </source>
</reference>
<dbReference type="Gene3D" id="3.40.50.620">
    <property type="entry name" value="HUPs"/>
    <property type="match status" value="1"/>
</dbReference>
<dbReference type="GO" id="GO:0005737">
    <property type="term" value="C:cytoplasm"/>
    <property type="evidence" value="ECO:0007669"/>
    <property type="project" value="UniProtKB-SubCell"/>
</dbReference>
<evidence type="ECO:0000256" key="6">
    <source>
        <dbReference type="ARBA" id="ARBA00022840"/>
    </source>
</evidence>
<proteinExistence type="inferred from homology"/>
<keyword evidence="7 8" id="KW-0520">NAD</keyword>
<dbReference type="KEGG" id="msj:MSSAC_3541"/>
<dbReference type="STRING" id="1434118.MSSAC_3541"/>
<dbReference type="PANTHER" id="PTHR21342">
    <property type="entry name" value="PHOSPHOPANTETHEINE ADENYLYLTRANSFERASE"/>
    <property type="match status" value="1"/>
</dbReference>
<dbReference type="SUPFAM" id="SSF52374">
    <property type="entry name" value="Nucleotidylyl transferase"/>
    <property type="match status" value="1"/>
</dbReference>
<evidence type="ECO:0000256" key="9">
    <source>
        <dbReference type="NCBIfam" id="TIGR01527"/>
    </source>
</evidence>
<evidence type="ECO:0000256" key="3">
    <source>
        <dbReference type="ARBA" id="ARBA00022679"/>
    </source>
</evidence>
<sequence>MMRAFYIGRFQPYHFGHHAVITRIAEEVDELVIGIGSAQKSHEATDPFTAGERVLMLYNALENLPIRHYVLPIEDVRYNSIWVHHVASRTPRFDVVYSNNPLVIQLFREAGFCVKESPLYVRERYSGTEIRRRMIAGEKWEHLVPISVVEAIKDFDGVSRLRNVSASDTNCSL</sequence>
<dbReference type="GeneID" id="24862047"/>
<keyword evidence="2 8" id="KW-0662">Pyridine nucleotide biosynthesis</keyword>
<comment type="subcellular location">
    <subcellularLocation>
        <location evidence="8">Cytoplasm</location>
    </subcellularLocation>
</comment>
<dbReference type="AlphaFoldDB" id="A0A0E3LDZ5"/>
<dbReference type="CDD" id="cd02166">
    <property type="entry name" value="NMNAT_Archaea"/>
    <property type="match status" value="1"/>
</dbReference>
<comment type="catalytic activity">
    <reaction evidence="8">
        <text>beta-nicotinamide D-ribonucleotide + ATP + H(+) = diphosphate + NAD(+)</text>
        <dbReference type="Rhea" id="RHEA:21360"/>
        <dbReference type="ChEBI" id="CHEBI:14649"/>
        <dbReference type="ChEBI" id="CHEBI:15378"/>
        <dbReference type="ChEBI" id="CHEBI:30616"/>
        <dbReference type="ChEBI" id="CHEBI:33019"/>
        <dbReference type="ChEBI" id="CHEBI:57540"/>
        <dbReference type="EC" id="2.7.7.1"/>
    </reaction>
</comment>
<dbReference type="RefSeq" id="WP_048173638.1">
    <property type="nucleotide sequence ID" value="NZ_CP009508.1"/>
</dbReference>
<comment type="pathway">
    <text evidence="8">Cofactor biosynthesis; NAD(+) biosynthesis; NAD(+) from nicotinamide D-ribonucleotide: step 1/1.</text>
</comment>
<keyword evidence="3 8" id="KW-0808">Transferase</keyword>
<evidence type="ECO:0000313" key="11">
    <source>
        <dbReference type="EMBL" id="AKB38131.1"/>
    </source>
</evidence>
<dbReference type="NCBIfam" id="TIGR01527">
    <property type="entry name" value="arch_NMN_Atrans"/>
    <property type="match status" value="1"/>
</dbReference>
<evidence type="ECO:0000256" key="1">
    <source>
        <dbReference type="ARBA" id="ARBA00010124"/>
    </source>
</evidence>
<dbReference type="NCBIfam" id="TIGR00125">
    <property type="entry name" value="cyt_tran_rel"/>
    <property type="match status" value="1"/>
</dbReference>
<dbReference type="EC" id="2.7.7.1" evidence="8 9"/>
<dbReference type="GO" id="GO:0005524">
    <property type="term" value="F:ATP binding"/>
    <property type="evidence" value="ECO:0007669"/>
    <property type="project" value="UniProtKB-KW"/>
</dbReference>
<evidence type="ECO:0000256" key="4">
    <source>
        <dbReference type="ARBA" id="ARBA00022695"/>
    </source>
</evidence>
<keyword evidence="8" id="KW-0963">Cytoplasm</keyword>
<dbReference type="InterPro" id="IPR014729">
    <property type="entry name" value="Rossmann-like_a/b/a_fold"/>
</dbReference>
<dbReference type="EMBL" id="CP009508">
    <property type="protein sequence ID" value="AKB38131.1"/>
    <property type="molecule type" value="Genomic_DNA"/>
</dbReference>
<dbReference type="Pfam" id="PF01467">
    <property type="entry name" value="CTP_transf_like"/>
    <property type="match status" value="1"/>
</dbReference>
<dbReference type="GO" id="GO:0009435">
    <property type="term" value="P:NAD+ biosynthetic process"/>
    <property type="evidence" value="ECO:0007669"/>
    <property type="project" value="UniProtKB-UniRule"/>
</dbReference>
<name>A0A0E3LDZ5_9EURY</name>
<dbReference type="NCBIfam" id="NF002243">
    <property type="entry name" value="PRK01153.1"/>
    <property type="match status" value="1"/>
</dbReference>
<organism evidence="11 12">
    <name type="scientific">Methanosarcina siciliae C2J</name>
    <dbReference type="NCBI Taxonomy" id="1434118"/>
    <lineage>
        <taxon>Archaea</taxon>
        <taxon>Methanobacteriati</taxon>
        <taxon>Methanobacteriota</taxon>
        <taxon>Stenosarchaea group</taxon>
        <taxon>Methanomicrobia</taxon>
        <taxon>Methanosarcinales</taxon>
        <taxon>Methanosarcinaceae</taxon>
        <taxon>Methanosarcina</taxon>
    </lineage>
</organism>
<dbReference type="PANTHER" id="PTHR21342:SF0">
    <property type="entry name" value="BIFUNCTIONAL NMN ADENYLYLTRANSFERASE_NUDIX HYDROLASE"/>
    <property type="match status" value="1"/>
</dbReference>
<dbReference type="InterPro" id="IPR004821">
    <property type="entry name" value="Cyt_trans-like"/>
</dbReference>
<dbReference type="InterPro" id="IPR006418">
    <property type="entry name" value="NMN_Atrans_arc"/>
</dbReference>
<dbReference type="UniPathway" id="UPA00253">
    <property type="reaction ID" value="UER00600"/>
</dbReference>
<dbReference type="Proteomes" id="UP000033123">
    <property type="component" value="Chromosome"/>
</dbReference>
<evidence type="ECO:0000259" key="10">
    <source>
        <dbReference type="Pfam" id="PF01467"/>
    </source>
</evidence>
<keyword evidence="5 8" id="KW-0547">Nucleotide-binding</keyword>
<dbReference type="PATRIC" id="fig|1434118.4.peg.4575"/>
<dbReference type="GO" id="GO:0000309">
    <property type="term" value="F:nicotinamide-nucleotide adenylyltransferase activity"/>
    <property type="evidence" value="ECO:0007669"/>
    <property type="project" value="UniProtKB-UniRule"/>
</dbReference>
<keyword evidence="4 8" id="KW-0548">Nucleotidyltransferase</keyword>
<evidence type="ECO:0000256" key="5">
    <source>
        <dbReference type="ARBA" id="ARBA00022741"/>
    </source>
</evidence>
<feature type="domain" description="Cytidyltransferase-like" evidence="10">
    <location>
        <begin position="5"/>
        <end position="133"/>
    </location>
</feature>
<protein>
    <recommendedName>
        <fullName evidence="8 9">Nicotinamide-nucleotide adenylyltransferase</fullName>
        <ecNumber evidence="8 9">2.7.7.1</ecNumber>
    </recommendedName>
    <alternativeName>
        <fullName evidence="8">NAD(+) diphosphorylase</fullName>
    </alternativeName>
    <alternativeName>
        <fullName evidence="8">NAD(+) pyrophosphorylase</fullName>
    </alternativeName>
    <alternativeName>
        <fullName evidence="8">NMN adenylyltransferase</fullName>
    </alternativeName>
</protein>
<gene>
    <name evidence="11" type="ORF">MSSAC_3541</name>
</gene>
<keyword evidence="6 8" id="KW-0067">ATP-binding</keyword>
<comment type="similarity">
    <text evidence="1 8">Belongs to the archaeal NMN adenylyltransferase family.</text>
</comment>
<dbReference type="HAMAP" id="MF_00243">
    <property type="entry name" value="NMN_adenylyltr"/>
    <property type="match status" value="1"/>
</dbReference>